<evidence type="ECO:0000313" key="1">
    <source>
        <dbReference type="RefSeq" id="XP_059605714.1"/>
    </source>
</evidence>
<name>A0AAJ8BYM2_ASPNG</name>
<dbReference type="VEuPathDB" id="FungiDB:An02g14030"/>
<accession>A0AAJ8BYM2</accession>
<sequence>MPALGFEKLGFIAMRSGREGAWLGASRKHILSDVTRAAFVYSAQKRRATVSDSNRRAATDKSHAKKVEIGQYDNQNFDSICASIKRTQCVVEGPSAVNVAQCTGYPTHALLFQLRASESKTPQVYELFTESTHTTGISAVTNMP</sequence>
<reference evidence="1" key="1">
    <citation type="submission" date="2025-02" db="EMBL/GenBank/DDBJ databases">
        <authorList>
            <consortium name="NCBI Genome Project"/>
        </authorList>
    </citation>
    <scope>NUCLEOTIDE SEQUENCE</scope>
</reference>
<dbReference type="RefSeq" id="XP_059605714.1">
    <property type="nucleotide sequence ID" value="XM_059746784.1"/>
</dbReference>
<dbReference type="GeneID" id="84590561"/>
<protein>
    <submittedName>
        <fullName evidence="1">Uncharacterized protein</fullName>
    </submittedName>
</protein>
<dbReference type="KEGG" id="ang:An02g14030"/>
<organism evidence="1">
    <name type="scientific">Aspergillus niger</name>
    <dbReference type="NCBI Taxonomy" id="5061"/>
    <lineage>
        <taxon>Eukaryota</taxon>
        <taxon>Fungi</taxon>
        <taxon>Dikarya</taxon>
        <taxon>Ascomycota</taxon>
        <taxon>Pezizomycotina</taxon>
        <taxon>Eurotiomycetes</taxon>
        <taxon>Eurotiomycetidae</taxon>
        <taxon>Eurotiales</taxon>
        <taxon>Aspergillaceae</taxon>
        <taxon>Aspergillus</taxon>
        <taxon>Aspergillus subgen. Circumdati</taxon>
    </lineage>
</organism>
<reference evidence="1" key="2">
    <citation type="submission" date="2025-08" db="UniProtKB">
        <authorList>
            <consortium name="RefSeq"/>
        </authorList>
    </citation>
    <scope>IDENTIFICATION</scope>
</reference>
<gene>
    <name evidence="1" type="ORF">An02g14030</name>
</gene>
<proteinExistence type="predicted"/>
<dbReference type="AlphaFoldDB" id="A0AAJ8BYM2"/>